<dbReference type="Gene3D" id="2.130.10.130">
    <property type="entry name" value="Integrin alpha, N-terminal"/>
    <property type="match status" value="1"/>
</dbReference>
<accession>A0A383D8C2</accession>
<protein>
    <recommendedName>
        <fullName evidence="3">VCBS repeat-containing protein</fullName>
    </recommendedName>
</protein>
<dbReference type="InterPro" id="IPR028994">
    <property type="entry name" value="Integrin_alpha_N"/>
</dbReference>
<dbReference type="AlphaFoldDB" id="A0A383D8C2"/>
<evidence type="ECO:0000313" key="2">
    <source>
        <dbReference type="EMBL" id="SVE40529.1"/>
    </source>
</evidence>
<dbReference type="PANTHER" id="PTHR45460">
    <property type="entry name" value="SIMILAR TO CYSTEINE PROTEINASE"/>
    <property type="match status" value="1"/>
</dbReference>
<evidence type="ECO:0000256" key="1">
    <source>
        <dbReference type="ARBA" id="ARBA00022729"/>
    </source>
</evidence>
<evidence type="ECO:0008006" key="3">
    <source>
        <dbReference type="Google" id="ProtNLM"/>
    </source>
</evidence>
<proteinExistence type="predicted"/>
<reference evidence="2" key="1">
    <citation type="submission" date="2018-05" db="EMBL/GenBank/DDBJ databases">
        <authorList>
            <person name="Lanie J.A."/>
            <person name="Ng W.-L."/>
            <person name="Kazmierczak K.M."/>
            <person name="Andrzejewski T.M."/>
            <person name="Davidsen T.M."/>
            <person name="Wayne K.J."/>
            <person name="Tettelin H."/>
            <person name="Glass J.I."/>
            <person name="Rusch D."/>
            <person name="Podicherti R."/>
            <person name="Tsui H.-C.T."/>
            <person name="Winkler M.E."/>
        </authorList>
    </citation>
    <scope>NUCLEOTIDE SEQUENCE</scope>
</reference>
<dbReference type="PANTHER" id="PTHR45460:SF2">
    <property type="entry name" value="ALPHA 1,3 GLUCANASE, GH71 FAMILY (EUROFUNG)"/>
    <property type="match status" value="1"/>
</dbReference>
<dbReference type="SUPFAM" id="SSF69318">
    <property type="entry name" value="Integrin alpha N-terminal domain"/>
    <property type="match status" value="1"/>
</dbReference>
<keyword evidence="1" id="KW-0732">Signal</keyword>
<sequence length="236" mass="25602">GDGDSDVVSAFHISNVDVADVIVWYENDGELDASYTVHEVDVGTENVINGDAWLSIDAGDLDGDGDQDIAAVSDWSDSIAWYENDGEASPTFTPANLAVDIDSPQDLTLVDLNGDGHLDVIALSFYGNKVYWYENDGATSPSFTEHPLATDVWRGADVEVADINGDDHLDMVIASDSSTNKLYWLQNQGLDYPTFTVHEIDLEHGRGTDVHIADIDGDGDQDFALASYHGDSISWL</sequence>
<feature type="non-terminal residue" evidence="2">
    <location>
        <position position="1"/>
    </location>
</feature>
<dbReference type="Pfam" id="PF13517">
    <property type="entry name" value="FG-GAP_3"/>
    <property type="match status" value="2"/>
</dbReference>
<name>A0A383D8C2_9ZZZZ</name>
<gene>
    <name evidence="2" type="ORF">METZ01_LOCUS493383</name>
</gene>
<organism evidence="2">
    <name type="scientific">marine metagenome</name>
    <dbReference type="NCBI Taxonomy" id="408172"/>
    <lineage>
        <taxon>unclassified sequences</taxon>
        <taxon>metagenomes</taxon>
        <taxon>ecological metagenomes</taxon>
    </lineage>
</organism>
<dbReference type="EMBL" id="UINC01215030">
    <property type="protein sequence ID" value="SVE40529.1"/>
    <property type="molecule type" value="Genomic_DNA"/>
</dbReference>
<dbReference type="InterPro" id="IPR013517">
    <property type="entry name" value="FG-GAP"/>
</dbReference>
<feature type="non-terminal residue" evidence="2">
    <location>
        <position position="236"/>
    </location>
</feature>